<dbReference type="Gene3D" id="3.40.50.300">
    <property type="entry name" value="P-loop containing nucleotide triphosphate hydrolases"/>
    <property type="match status" value="1"/>
</dbReference>
<accession>A0A1I8BNG2</accession>
<reference evidence="14" key="1">
    <citation type="submission" date="2016-11" db="UniProtKB">
        <authorList>
            <consortium name="WormBaseParasite"/>
        </authorList>
    </citation>
    <scope>IDENTIFICATION</scope>
</reference>
<evidence type="ECO:0000313" key="14">
    <source>
        <dbReference type="WBParaSite" id="MhA1_Contig346.frz3.gene13"/>
    </source>
</evidence>
<feature type="region of interest" description="Disordered" evidence="11">
    <location>
        <begin position="167"/>
        <end position="193"/>
    </location>
</feature>
<protein>
    <submittedName>
        <fullName evidence="14">Pepsin inhibitor-3-like repeated domain-containing protein</fullName>
    </submittedName>
</protein>
<evidence type="ECO:0000256" key="8">
    <source>
        <dbReference type="ARBA" id="ARBA00023224"/>
    </source>
</evidence>
<keyword evidence="3" id="KW-0964">Secreted</keyword>
<keyword evidence="5 9" id="KW-0547">Nucleotide-binding</keyword>
<name>A0A1I8BNG2_MELHA</name>
<feature type="coiled-coil region" evidence="10">
    <location>
        <begin position="226"/>
        <end position="253"/>
    </location>
</feature>
<dbReference type="InterPro" id="IPR038412">
    <property type="entry name" value="Pepsin-I3_sf"/>
</dbReference>
<feature type="compositionally biased region" description="Basic and acidic residues" evidence="11">
    <location>
        <begin position="178"/>
        <end position="187"/>
    </location>
</feature>
<proteinExistence type="inferred from homology"/>
<keyword evidence="6 9" id="KW-0342">GTP-binding</keyword>
<evidence type="ECO:0000256" key="5">
    <source>
        <dbReference type="ARBA" id="ARBA00022741"/>
    </source>
</evidence>
<dbReference type="AlphaFoldDB" id="A0A1I8BNG2"/>
<keyword evidence="8" id="KW-0807">Transducer</keyword>
<dbReference type="GO" id="GO:0005576">
    <property type="term" value="C:extracellular region"/>
    <property type="evidence" value="ECO:0007669"/>
    <property type="project" value="UniProtKB-SubCell"/>
</dbReference>
<keyword evidence="4" id="KW-0732">Signal</keyword>
<keyword evidence="7" id="KW-1015">Disulfide bond</keyword>
<dbReference type="PANTHER" id="PTHR37969">
    <property type="entry name" value="PROTEIN CBG07421-RELATED"/>
    <property type="match status" value="1"/>
</dbReference>
<dbReference type="GO" id="GO:0003924">
    <property type="term" value="F:GTPase activity"/>
    <property type="evidence" value="ECO:0007669"/>
    <property type="project" value="InterPro"/>
</dbReference>
<evidence type="ECO:0000256" key="2">
    <source>
        <dbReference type="ARBA" id="ARBA00008019"/>
    </source>
</evidence>
<evidence type="ECO:0000256" key="6">
    <source>
        <dbReference type="ARBA" id="ARBA00023134"/>
    </source>
</evidence>
<dbReference type="SUPFAM" id="SSF52540">
    <property type="entry name" value="P-loop containing nucleoside triphosphate hydrolases"/>
    <property type="match status" value="1"/>
</dbReference>
<dbReference type="GO" id="GO:0031683">
    <property type="term" value="F:G-protein beta/gamma-subunit complex binding"/>
    <property type="evidence" value="ECO:0007669"/>
    <property type="project" value="InterPro"/>
</dbReference>
<feature type="domain" description="Pepsin inhibitor-3-like repeated" evidence="12">
    <location>
        <begin position="188"/>
        <end position="257"/>
    </location>
</feature>
<organism evidence="13 14">
    <name type="scientific">Meloidogyne hapla</name>
    <name type="common">Root-knot nematode worm</name>
    <dbReference type="NCBI Taxonomy" id="6305"/>
    <lineage>
        <taxon>Eukaryota</taxon>
        <taxon>Metazoa</taxon>
        <taxon>Ecdysozoa</taxon>
        <taxon>Nematoda</taxon>
        <taxon>Chromadorea</taxon>
        <taxon>Rhabditida</taxon>
        <taxon>Tylenchina</taxon>
        <taxon>Tylenchomorpha</taxon>
        <taxon>Tylenchoidea</taxon>
        <taxon>Meloidogynidae</taxon>
        <taxon>Meloidogyninae</taxon>
        <taxon>Meloidogyne</taxon>
    </lineage>
</organism>
<sequence>MNKKDLFEEKIKKISLSILFLSYGGGLNYEEGINFLRSRFQNVYKNKQKLYIHETCATDTNQLDIVFNSVLKTIVSSNLKGMGVFAHAELSAHSRARRFCCGGITTFQSFSSGGTGGSTGCVISDNKLYINGIFTKDLNPEEMQELDQYKKDIAEYRNSSKKYFEEQWNTPFGEEGEETKNNEKAPEPPKAPSFCDQKARTQFLFNGCMVQGDSLYIGNNFVRKLNESEKRELEDFDEKLEEYQKALNEQINRHVSQTFDKSFGRFFGNKPFDFGSDSDENESIGKTAKLPAERKQPESSKTTKLEMPKAPEFCTIVA</sequence>
<feature type="domain" description="Pepsin inhibitor-3-like repeated" evidence="12">
    <location>
        <begin position="107"/>
        <end position="169"/>
    </location>
</feature>
<keyword evidence="13" id="KW-1185">Reference proteome</keyword>
<dbReference type="SUPFAM" id="SSF55149">
    <property type="entry name" value="Pepsin inhibitor-3"/>
    <property type="match status" value="1"/>
</dbReference>
<dbReference type="Pfam" id="PF00503">
    <property type="entry name" value="G-alpha"/>
    <property type="match status" value="1"/>
</dbReference>
<evidence type="ECO:0000256" key="11">
    <source>
        <dbReference type="SAM" id="MobiDB-lite"/>
    </source>
</evidence>
<dbReference type="InterPro" id="IPR010480">
    <property type="entry name" value="Pepsin-I3"/>
</dbReference>
<dbReference type="FunFam" id="3.40.50.300:FF:000720">
    <property type="entry name" value="Guanine nucleotide-binding protein G(k) subunit alpha"/>
    <property type="match status" value="1"/>
</dbReference>
<evidence type="ECO:0000256" key="4">
    <source>
        <dbReference type="ARBA" id="ARBA00022729"/>
    </source>
</evidence>
<evidence type="ECO:0000256" key="3">
    <source>
        <dbReference type="ARBA" id="ARBA00022525"/>
    </source>
</evidence>
<evidence type="ECO:0000256" key="1">
    <source>
        <dbReference type="ARBA" id="ARBA00004613"/>
    </source>
</evidence>
<keyword evidence="10" id="KW-0175">Coiled coil</keyword>
<dbReference type="WBParaSite" id="MhA1_Contig346.frz3.gene13">
    <property type="protein sequence ID" value="MhA1_Contig346.frz3.gene13"/>
    <property type="gene ID" value="MhA1_Contig346.frz3.gene13"/>
</dbReference>
<dbReference type="GO" id="GO:0007186">
    <property type="term" value="P:G protein-coupled receptor signaling pathway"/>
    <property type="evidence" value="ECO:0007669"/>
    <property type="project" value="InterPro"/>
</dbReference>
<dbReference type="PROSITE" id="PS51882">
    <property type="entry name" value="G_ALPHA"/>
    <property type="match status" value="1"/>
</dbReference>
<evidence type="ECO:0000256" key="7">
    <source>
        <dbReference type="ARBA" id="ARBA00023157"/>
    </source>
</evidence>
<feature type="region of interest" description="Disordered" evidence="11">
    <location>
        <begin position="277"/>
        <end position="307"/>
    </location>
</feature>
<comment type="subcellular location">
    <subcellularLocation>
        <location evidence="1">Secreted</location>
    </subcellularLocation>
</comment>
<dbReference type="GO" id="GO:0005525">
    <property type="term" value="F:GTP binding"/>
    <property type="evidence" value="ECO:0007669"/>
    <property type="project" value="UniProtKB-KW"/>
</dbReference>
<dbReference type="PANTHER" id="PTHR37969:SF4">
    <property type="entry name" value="PEPSIN INHIBITOR-3-LIKE REPEATED DOMAIN-CONTAINING PROTEIN"/>
    <property type="match status" value="1"/>
</dbReference>
<dbReference type="Proteomes" id="UP000095281">
    <property type="component" value="Unplaced"/>
</dbReference>
<feature type="coiled-coil region" evidence="10">
    <location>
        <begin position="139"/>
        <end position="166"/>
    </location>
</feature>
<dbReference type="Gene3D" id="3.30.1120.50">
    <property type="entry name" value="Pepsin inhibitor-3"/>
    <property type="match status" value="2"/>
</dbReference>
<feature type="binding site" evidence="9">
    <location>
        <position position="57"/>
    </location>
    <ligand>
        <name>GTP</name>
        <dbReference type="ChEBI" id="CHEBI:37565"/>
    </ligand>
</feature>
<feature type="binding site" evidence="9">
    <location>
        <begin position="2"/>
        <end position="5"/>
    </location>
    <ligand>
        <name>GTP</name>
        <dbReference type="ChEBI" id="CHEBI:37565"/>
    </ligand>
</feature>
<evidence type="ECO:0000256" key="10">
    <source>
        <dbReference type="SAM" id="Coils"/>
    </source>
</evidence>
<dbReference type="InterPro" id="IPR027417">
    <property type="entry name" value="P-loop_NTPase"/>
</dbReference>
<comment type="similarity">
    <text evidence="2">Belongs to the protease inhibitor I33 family.</text>
</comment>
<dbReference type="InterPro" id="IPR001019">
    <property type="entry name" value="Gprotein_alpha_su"/>
</dbReference>
<evidence type="ECO:0000256" key="9">
    <source>
        <dbReference type="PIRSR" id="PIRSR601019-1"/>
    </source>
</evidence>
<evidence type="ECO:0000259" key="12">
    <source>
        <dbReference type="Pfam" id="PF06394"/>
    </source>
</evidence>
<feature type="compositionally biased region" description="Basic and acidic residues" evidence="11">
    <location>
        <begin position="291"/>
        <end position="307"/>
    </location>
</feature>
<dbReference type="Pfam" id="PF06394">
    <property type="entry name" value="Pepsin-I3"/>
    <property type="match status" value="2"/>
</dbReference>
<evidence type="ECO:0000313" key="13">
    <source>
        <dbReference type="Proteomes" id="UP000095281"/>
    </source>
</evidence>
<dbReference type="InterPro" id="IPR051901">
    <property type="entry name" value="Protease_Inhibitor_I33"/>
</dbReference>